<gene>
    <name evidence="1" type="ORF">EZJ58_1751</name>
</gene>
<evidence type="ECO:0000313" key="2">
    <source>
        <dbReference type="Proteomes" id="UP000294555"/>
    </source>
</evidence>
<dbReference type="EMBL" id="SJOI01000001">
    <property type="protein sequence ID" value="TCL03674.1"/>
    <property type="molecule type" value="Genomic_DNA"/>
</dbReference>
<sequence length="103" mass="12131">MKLEKFYSIPGNHDVTAKVTIFFTGFIYIELIGLHCQLRAHADELECRLFTDADRHNEMELKCCAKKSSVPLWKLHLFQQDAAELMSLIQWREHTLNYFKQEG</sequence>
<accession>A0A4R1N8L1</accession>
<dbReference type="OrthoDB" id="9855763at2"/>
<comment type="caution">
    <text evidence="1">The sequence shown here is derived from an EMBL/GenBank/DDBJ whole genome shotgun (WGS) entry which is preliminary data.</text>
</comment>
<dbReference type="RefSeq" id="WP_132922521.1">
    <property type="nucleotide sequence ID" value="NZ_SJOI01000001.1"/>
</dbReference>
<dbReference type="Proteomes" id="UP000294555">
    <property type="component" value="Unassembled WGS sequence"/>
</dbReference>
<reference evidence="1 2" key="1">
    <citation type="submission" date="2019-02" db="EMBL/GenBank/DDBJ databases">
        <title>Investigation of anaerobic lignin degradation for improved lignocellulosic biofuels.</title>
        <authorList>
            <person name="Deangelis K."/>
        </authorList>
    </citation>
    <scope>NUCLEOTIDE SEQUENCE [LARGE SCALE GENOMIC DNA]</scope>
    <source>
        <strain evidence="1 2">159R</strain>
    </source>
</reference>
<name>A0A4R1N8L1_9GAMM</name>
<organism evidence="1 2">
    <name type="scientific">Sodalis ligni</name>
    <dbReference type="NCBI Taxonomy" id="2697027"/>
    <lineage>
        <taxon>Bacteria</taxon>
        <taxon>Pseudomonadati</taxon>
        <taxon>Pseudomonadota</taxon>
        <taxon>Gammaproteobacteria</taxon>
        <taxon>Enterobacterales</taxon>
        <taxon>Bruguierivoracaceae</taxon>
        <taxon>Sodalis</taxon>
    </lineage>
</organism>
<evidence type="ECO:0000313" key="1">
    <source>
        <dbReference type="EMBL" id="TCL03674.1"/>
    </source>
</evidence>
<dbReference type="AlphaFoldDB" id="A0A4R1N8L1"/>
<keyword evidence="2" id="KW-1185">Reference proteome</keyword>
<protein>
    <submittedName>
        <fullName evidence="1">Uncharacterized protein</fullName>
    </submittedName>
</protein>
<proteinExistence type="predicted"/>